<dbReference type="InterPro" id="IPR028009">
    <property type="entry name" value="ESCO_Acetyltransf_dom"/>
</dbReference>
<protein>
    <recommendedName>
        <fullName evidence="2">N-acetyltransferase ESCO acetyl-transferase domain-containing protein</fullName>
    </recommendedName>
</protein>
<dbReference type="AlphaFoldDB" id="A0AA43QI50"/>
<keyword evidence="4" id="KW-1185">Reference proteome</keyword>
<dbReference type="Pfam" id="PF13880">
    <property type="entry name" value="Acetyltransf_13"/>
    <property type="match status" value="1"/>
</dbReference>
<gene>
    <name evidence="3" type="ORF">OHK93_000273</name>
</gene>
<evidence type="ECO:0000256" key="1">
    <source>
        <dbReference type="SAM" id="MobiDB-lite"/>
    </source>
</evidence>
<feature type="domain" description="N-acetyltransferase ESCO acetyl-transferase" evidence="2">
    <location>
        <begin position="177"/>
        <end position="244"/>
    </location>
</feature>
<dbReference type="GO" id="GO:0005634">
    <property type="term" value="C:nucleus"/>
    <property type="evidence" value="ECO:0007669"/>
    <property type="project" value="TreeGrafter"/>
</dbReference>
<reference evidence="3" key="1">
    <citation type="journal article" date="2023" name="Genome Biol. Evol.">
        <title>First Whole Genome Sequence and Flow Cytometry Genome Size Data for the Lichen-Forming Fungus Ramalina farinacea (Ascomycota).</title>
        <authorList>
            <person name="Llewellyn T."/>
            <person name="Mian S."/>
            <person name="Hill R."/>
            <person name="Leitch I.J."/>
            <person name="Gaya E."/>
        </authorList>
    </citation>
    <scope>NUCLEOTIDE SEQUENCE</scope>
    <source>
        <strain evidence="3">LIQ254RAFAR</strain>
    </source>
</reference>
<proteinExistence type="predicted"/>
<dbReference type="PANTHER" id="PTHR45884">
    <property type="entry name" value="N-ACETYLTRANSFERASE ECO"/>
    <property type="match status" value="1"/>
</dbReference>
<feature type="region of interest" description="Disordered" evidence="1">
    <location>
        <begin position="92"/>
        <end position="114"/>
    </location>
</feature>
<evidence type="ECO:0000313" key="3">
    <source>
        <dbReference type="EMBL" id="MDI1485138.1"/>
    </source>
</evidence>
<name>A0AA43QI50_9LECA</name>
<evidence type="ECO:0000259" key="2">
    <source>
        <dbReference type="Pfam" id="PF13880"/>
    </source>
</evidence>
<dbReference type="PANTHER" id="PTHR45884:SF2">
    <property type="entry name" value="N-ACETYLTRANSFERASE ECO"/>
    <property type="match status" value="1"/>
</dbReference>
<dbReference type="GO" id="GO:0061733">
    <property type="term" value="F:protein-lysine-acetyltransferase activity"/>
    <property type="evidence" value="ECO:0007669"/>
    <property type="project" value="TreeGrafter"/>
</dbReference>
<dbReference type="GO" id="GO:0007064">
    <property type="term" value="P:mitotic sister chromatid cohesion"/>
    <property type="evidence" value="ECO:0007669"/>
    <property type="project" value="TreeGrafter"/>
</dbReference>
<accession>A0AA43QI50</accession>
<dbReference type="Proteomes" id="UP001161017">
    <property type="component" value="Unassembled WGS sequence"/>
</dbReference>
<organism evidence="3 4">
    <name type="scientific">Ramalina farinacea</name>
    <dbReference type="NCBI Taxonomy" id="258253"/>
    <lineage>
        <taxon>Eukaryota</taxon>
        <taxon>Fungi</taxon>
        <taxon>Dikarya</taxon>
        <taxon>Ascomycota</taxon>
        <taxon>Pezizomycotina</taxon>
        <taxon>Lecanoromycetes</taxon>
        <taxon>OSLEUM clade</taxon>
        <taxon>Lecanoromycetidae</taxon>
        <taxon>Lecanorales</taxon>
        <taxon>Lecanorineae</taxon>
        <taxon>Ramalinaceae</taxon>
        <taxon>Ramalina</taxon>
    </lineage>
</organism>
<sequence>MEYIPSNKEDLALHKDFCGINANGIEVGKSFLQDNTLRRVLYKRTGKDDIEVIVVDRRSSPAAQRKLSKILEVVNVKLSAAVMSEEILWAPQESSNHDSNPLAKRSGRRDQPTKAGDSFKAFVHLLGERCVSVCLAEKVSRAFPVIDVRPQARTGDTASFDPSNGSSLSVSTSADIALLGVSRIWVSKAYRRRGLAFAMLESARNNFFYGLQVPKNLMAFSQPTESGGRLAKRWFEAETGWHIYDGDAQAARRDPSASISLTDDV</sequence>
<dbReference type="EMBL" id="JAPUFD010000001">
    <property type="protein sequence ID" value="MDI1485138.1"/>
    <property type="molecule type" value="Genomic_DNA"/>
</dbReference>
<dbReference type="GO" id="GO:0000785">
    <property type="term" value="C:chromatin"/>
    <property type="evidence" value="ECO:0007669"/>
    <property type="project" value="TreeGrafter"/>
</dbReference>
<comment type="caution">
    <text evidence="3">The sequence shown here is derived from an EMBL/GenBank/DDBJ whole genome shotgun (WGS) entry which is preliminary data.</text>
</comment>
<evidence type="ECO:0000313" key="4">
    <source>
        <dbReference type="Proteomes" id="UP001161017"/>
    </source>
</evidence>